<dbReference type="EMBL" id="PXWG01000137">
    <property type="protein sequence ID" value="PSJ25123.1"/>
    <property type="molecule type" value="Genomic_DNA"/>
</dbReference>
<dbReference type="SUPFAM" id="SSF47413">
    <property type="entry name" value="lambda repressor-like DNA-binding domains"/>
    <property type="match status" value="1"/>
</dbReference>
<dbReference type="InterPro" id="IPR001387">
    <property type="entry name" value="Cro/C1-type_HTH"/>
</dbReference>
<feature type="domain" description="HTH cro/C1-type" evidence="1">
    <location>
        <begin position="19"/>
        <end position="73"/>
    </location>
</feature>
<dbReference type="AlphaFoldDB" id="A0A9X7JK74"/>
<dbReference type="CDD" id="cd00093">
    <property type="entry name" value="HTH_XRE"/>
    <property type="match status" value="1"/>
</dbReference>
<dbReference type="RefSeq" id="WP_106681303.1">
    <property type="nucleotide sequence ID" value="NZ_PXWG01000137.1"/>
</dbReference>
<protein>
    <submittedName>
        <fullName evidence="2">Transcriptional regulator</fullName>
    </submittedName>
</protein>
<dbReference type="Gene3D" id="1.10.260.40">
    <property type="entry name" value="lambda repressor-like DNA-binding domains"/>
    <property type="match status" value="1"/>
</dbReference>
<evidence type="ECO:0000259" key="1">
    <source>
        <dbReference type="PROSITE" id="PS50943"/>
    </source>
</evidence>
<gene>
    <name evidence="2" type="ORF">B7P34_29825</name>
</gene>
<dbReference type="Proteomes" id="UP000242427">
    <property type="component" value="Unassembled WGS sequence"/>
</dbReference>
<comment type="caution">
    <text evidence="2">The sequence shown here is derived from an EMBL/GenBank/DDBJ whole genome shotgun (WGS) entry which is preliminary data.</text>
</comment>
<name>A0A9X7JK74_9ACTN</name>
<reference evidence="2 3" key="1">
    <citation type="submission" date="2018-03" db="EMBL/GenBank/DDBJ databases">
        <title>Chitinolytic properties of Streptosporangium nondiastaticum TBG75A20.</title>
        <authorList>
            <person name="Gayathri V."/>
            <person name="Shiburaj S."/>
        </authorList>
    </citation>
    <scope>NUCLEOTIDE SEQUENCE [LARGE SCALE GENOMIC DNA]</scope>
    <source>
        <strain evidence="2 3">TBG75A20</strain>
    </source>
</reference>
<dbReference type="Pfam" id="PF13560">
    <property type="entry name" value="HTH_31"/>
    <property type="match status" value="1"/>
</dbReference>
<sequence length="284" mass="31564">MPPSKLPPTIRQRRLGAELRRLREHAELSATEAGRLHGATQSRISNIESGGYPISAERVRTLARLYGCTDQSVIDALTRMTGGRTRGWWEEYRQILTGDALDLAELEHHARSMRVASAVHLPGLLQTTEHARALFKDVVPAYDPPVIEHLISFRIKRQAVIYGDQPKALTAIIHEAALRMGFGGPEVARAQLVHLLAMGEREHITVQVIPFGTGSYPSSGAAIIYFDSQVRQLDTVQVDTDTRSEFVDAQPQLIRYRAVLDRLEESALTPAASRDVIHRIAKSI</sequence>
<proteinExistence type="predicted"/>
<dbReference type="OrthoDB" id="3462393at2"/>
<evidence type="ECO:0000313" key="3">
    <source>
        <dbReference type="Proteomes" id="UP000242427"/>
    </source>
</evidence>
<evidence type="ECO:0000313" key="2">
    <source>
        <dbReference type="EMBL" id="PSJ25123.1"/>
    </source>
</evidence>
<dbReference type="Pfam" id="PF19054">
    <property type="entry name" value="DUF5753"/>
    <property type="match status" value="1"/>
</dbReference>
<dbReference type="SMART" id="SM00530">
    <property type="entry name" value="HTH_XRE"/>
    <property type="match status" value="1"/>
</dbReference>
<dbReference type="PROSITE" id="PS50943">
    <property type="entry name" value="HTH_CROC1"/>
    <property type="match status" value="1"/>
</dbReference>
<dbReference type="InterPro" id="IPR010982">
    <property type="entry name" value="Lambda_DNA-bd_dom_sf"/>
</dbReference>
<organism evidence="2 3">
    <name type="scientific">Streptosporangium nondiastaticum</name>
    <dbReference type="NCBI Taxonomy" id="35764"/>
    <lineage>
        <taxon>Bacteria</taxon>
        <taxon>Bacillati</taxon>
        <taxon>Actinomycetota</taxon>
        <taxon>Actinomycetes</taxon>
        <taxon>Streptosporangiales</taxon>
        <taxon>Streptosporangiaceae</taxon>
        <taxon>Streptosporangium</taxon>
    </lineage>
</organism>
<accession>A0A9X7JK74</accession>
<keyword evidence="3" id="KW-1185">Reference proteome</keyword>
<dbReference type="InterPro" id="IPR043917">
    <property type="entry name" value="DUF5753"/>
</dbReference>
<dbReference type="GO" id="GO:0003677">
    <property type="term" value="F:DNA binding"/>
    <property type="evidence" value="ECO:0007669"/>
    <property type="project" value="InterPro"/>
</dbReference>